<gene>
    <name evidence="2" type="ORF">B0293_41525</name>
</gene>
<organism evidence="2 3">
    <name type="scientific">Amycolatopsis azurea DSM 43854</name>
    <dbReference type="NCBI Taxonomy" id="1238180"/>
    <lineage>
        <taxon>Bacteria</taxon>
        <taxon>Bacillati</taxon>
        <taxon>Actinomycetota</taxon>
        <taxon>Actinomycetes</taxon>
        <taxon>Pseudonocardiales</taxon>
        <taxon>Pseudonocardiaceae</taxon>
        <taxon>Amycolatopsis</taxon>
    </lineage>
</organism>
<comment type="caution">
    <text evidence="2">The sequence shown here is derived from an EMBL/GenBank/DDBJ whole genome shotgun (WGS) entry which is preliminary data.</text>
</comment>
<name>A0ABX3J1Q3_9PSEU</name>
<dbReference type="InterPro" id="IPR046036">
    <property type="entry name" value="DUF5994"/>
</dbReference>
<reference evidence="2 3" key="1">
    <citation type="submission" date="2017-02" db="EMBL/GenBank/DDBJ databases">
        <title>Amycolatopsis azurea DSM 43854 draft genome.</title>
        <authorList>
            <person name="Mayilraj S."/>
        </authorList>
    </citation>
    <scope>NUCLEOTIDE SEQUENCE [LARGE SCALE GENOMIC DNA]</scope>
    <source>
        <strain evidence="2 3">DSM 43854</strain>
    </source>
</reference>
<keyword evidence="3" id="KW-1185">Reference proteome</keyword>
<dbReference type="RefSeq" id="WP_039916433.1">
    <property type="nucleotide sequence ID" value="NZ_ANMG01000015.1"/>
</dbReference>
<protein>
    <submittedName>
        <fullName evidence="2">Uncharacterized protein</fullName>
    </submittedName>
</protein>
<dbReference type="Proteomes" id="UP000188551">
    <property type="component" value="Unassembled WGS sequence"/>
</dbReference>
<evidence type="ECO:0000313" key="3">
    <source>
        <dbReference type="Proteomes" id="UP000188551"/>
    </source>
</evidence>
<proteinExistence type="predicted"/>
<feature type="compositionally biased region" description="Basic and acidic residues" evidence="1">
    <location>
        <begin position="1"/>
        <end position="24"/>
    </location>
</feature>
<evidence type="ECO:0000313" key="2">
    <source>
        <dbReference type="EMBL" id="OOC00801.1"/>
    </source>
</evidence>
<feature type="region of interest" description="Disordered" evidence="1">
    <location>
        <begin position="1"/>
        <end position="28"/>
    </location>
</feature>
<accession>A0ABX3J1Q3</accession>
<dbReference type="EMBL" id="MUXN01000037">
    <property type="protein sequence ID" value="OOC00801.1"/>
    <property type="molecule type" value="Genomic_DNA"/>
</dbReference>
<dbReference type="Pfam" id="PF19457">
    <property type="entry name" value="DUF5994"/>
    <property type="match status" value="1"/>
</dbReference>
<evidence type="ECO:0000256" key="1">
    <source>
        <dbReference type="SAM" id="MobiDB-lite"/>
    </source>
</evidence>
<sequence length="165" mass="17589">MRADSSSPDTERLSIKPRNSESGHVDGAWWPRSRDLTAEVPELATALDGRIGPVWRVAYPPSGWAVTVREMIYQGRLIKLEGIGSQNVHIVHVTGGSMHRVTLLVIPPGTDELAAEGVLAAASGQNNVTCPEMLLDEFGARPTPENALARWESEGGRGEIAGAGG</sequence>